<accession>A0ABS2HHK2</accession>
<sequence length="362" mass="40973">MSRICHLVYSFGIGGLEKLILDMVCDSHQHFEHHIVTLTQADPAMIELLPSNVHIYQLNKASGHSMSIYSTLYKQLKIIQPDTLHSYNLATIEYQWIAALLRIPRRIHAEHGRDSYDPDGSNNKYRLLRKLCSPVVHKFVAVSKDLGDWLQQDVGLSLRKVQVVHNGVDTKHFYVETKQRSPKFTLGHVARMQAIKNQTMLLDSYSQACHQDADFAINSRLVLVGDGPELTALKQYQQALPPLGEVVFAGAQMDVKPYYQSFDLFILSSIAEGIPVTLLEAMSMKVAPVVTNVGGIKEVIKHQHNGLLIESENRPQLTEAILTLYSEPLTRARIAKHAREHVEQSYSKQQMLSQYYRLYAAS</sequence>
<dbReference type="Gene3D" id="3.40.50.2000">
    <property type="entry name" value="Glycogen Phosphorylase B"/>
    <property type="match status" value="2"/>
</dbReference>
<organism evidence="3 4">
    <name type="scientific">Vibrio ulleungensis</name>
    <dbReference type="NCBI Taxonomy" id="2807619"/>
    <lineage>
        <taxon>Bacteria</taxon>
        <taxon>Pseudomonadati</taxon>
        <taxon>Pseudomonadota</taxon>
        <taxon>Gammaproteobacteria</taxon>
        <taxon>Vibrionales</taxon>
        <taxon>Vibrionaceae</taxon>
        <taxon>Vibrio</taxon>
    </lineage>
</organism>
<dbReference type="RefSeq" id="WP_205158574.1">
    <property type="nucleotide sequence ID" value="NZ_JAFEUM010000004.1"/>
</dbReference>
<dbReference type="CDD" id="cd03801">
    <property type="entry name" value="GT4_PimA-like"/>
    <property type="match status" value="1"/>
</dbReference>
<gene>
    <name evidence="3" type="ORF">JQC93_11450</name>
</gene>
<dbReference type="InterPro" id="IPR001296">
    <property type="entry name" value="Glyco_trans_1"/>
</dbReference>
<name>A0ABS2HHK2_9VIBR</name>
<protein>
    <submittedName>
        <fullName evidence="3">Glycosyltransferase</fullName>
    </submittedName>
</protein>
<dbReference type="Pfam" id="PF13439">
    <property type="entry name" value="Glyco_transf_4"/>
    <property type="match status" value="1"/>
</dbReference>
<keyword evidence="4" id="KW-1185">Reference proteome</keyword>
<dbReference type="PANTHER" id="PTHR45947:SF14">
    <property type="entry name" value="SLL1723 PROTEIN"/>
    <property type="match status" value="1"/>
</dbReference>
<feature type="domain" description="Glycosyl transferase family 1" evidence="1">
    <location>
        <begin position="180"/>
        <end position="340"/>
    </location>
</feature>
<dbReference type="Pfam" id="PF00534">
    <property type="entry name" value="Glycos_transf_1"/>
    <property type="match status" value="1"/>
</dbReference>
<dbReference type="SUPFAM" id="SSF53756">
    <property type="entry name" value="UDP-Glycosyltransferase/glycogen phosphorylase"/>
    <property type="match status" value="1"/>
</dbReference>
<dbReference type="PANTHER" id="PTHR45947">
    <property type="entry name" value="SULFOQUINOVOSYL TRANSFERASE SQD2"/>
    <property type="match status" value="1"/>
</dbReference>
<dbReference type="EMBL" id="JAFEUM010000004">
    <property type="protein sequence ID" value="MBM7037018.1"/>
    <property type="molecule type" value="Genomic_DNA"/>
</dbReference>
<evidence type="ECO:0000313" key="3">
    <source>
        <dbReference type="EMBL" id="MBM7037018.1"/>
    </source>
</evidence>
<dbReference type="InterPro" id="IPR050194">
    <property type="entry name" value="Glycosyltransferase_grp1"/>
</dbReference>
<evidence type="ECO:0000259" key="2">
    <source>
        <dbReference type="Pfam" id="PF13439"/>
    </source>
</evidence>
<proteinExistence type="predicted"/>
<reference evidence="3 4" key="1">
    <citation type="submission" date="2021-02" db="EMBL/GenBank/DDBJ databases">
        <authorList>
            <person name="Park J.-S."/>
        </authorList>
    </citation>
    <scope>NUCLEOTIDE SEQUENCE [LARGE SCALE GENOMIC DNA]</scope>
    <source>
        <strain evidence="3 4">188UL20-2</strain>
    </source>
</reference>
<comment type="caution">
    <text evidence="3">The sequence shown here is derived from an EMBL/GenBank/DDBJ whole genome shotgun (WGS) entry which is preliminary data.</text>
</comment>
<evidence type="ECO:0000259" key="1">
    <source>
        <dbReference type="Pfam" id="PF00534"/>
    </source>
</evidence>
<dbReference type="InterPro" id="IPR028098">
    <property type="entry name" value="Glyco_trans_4-like_N"/>
</dbReference>
<evidence type="ECO:0000313" key="4">
    <source>
        <dbReference type="Proteomes" id="UP000809621"/>
    </source>
</evidence>
<dbReference type="Proteomes" id="UP000809621">
    <property type="component" value="Unassembled WGS sequence"/>
</dbReference>
<feature type="domain" description="Glycosyltransferase subfamily 4-like N-terminal" evidence="2">
    <location>
        <begin position="13"/>
        <end position="171"/>
    </location>
</feature>